<name>A0ABR7GFF3_9FIRM</name>
<accession>A0ABR7GFF3</accession>
<feature type="domain" description="Siphovirus-type tail component C-terminal" evidence="1">
    <location>
        <begin position="179"/>
        <end position="279"/>
    </location>
</feature>
<proteinExistence type="predicted"/>
<keyword evidence="3" id="KW-1185">Reference proteome</keyword>
<dbReference type="Proteomes" id="UP000643810">
    <property type="component" value="Unassembled WGS sequence"/>
</dbReference>
<dbReference type="RefSeq" id="WP_186853806.1">
    <property type="nucleotide sequence ID" value="NZ_JACOPG010000001.1"/>
</dbReference>
<dbReference type="Pfam" id="PF22768">
    <property type="entry name" value="SPP1_Dit"/>
    <property type="match status" value="1"/>
</dbReference>
<reference evidence="2 3" key="1">
    <citation type="submission" date="2020-08" db="EMBL/GenBank/DDBJ databases">
        <title>Genome public.</title>
        <authorList>
            <person name="Liu C."/>
            <person name="Sun Q."/>
        </authorList>
    </citation>
    <scope>NUCLEOTIDE SEQUENCE [LARGE SCALE GENOMIC DNA]</scope>
    <source>
        <strain evidence="2 3">NSJ-9</strain>
    </source>
</reference>
<organism evidence="2 3">
    <name type="scientific">Roseburia lenta</name>
    <dbReference type="NCBI Taxonomy" id="2763061"/>
    <lineage>
        <taxon>Bacteria</taxon>
        <taxon>Bacillati</taxon>
        <taxon>Bacillota</taxon>
        <taxon>Clostridia</taxon>
        <taxon>Lachnospirales</taxon>
        <taxon>Lachnospiraceae</taxon>
        <taxon>Roseburia</taxon>
    </lineage>
</organism>
<comment type="caution">
    <text evidence="2">The sequence shown here is derived from an EMBL/GenBank/DDBJ whole genome shotgun (WGS) entry which is preliminary data.</text>
</comment>
<evidence type="ECO:0000259" key="1">
    <source>
        <dbReference type="Pfam" id="PF22768"/>
    </source>
</evidence>
<dbReference type="InterPro" id="IPR054738">
    <property type="entry name" value="Siphovirus-type_tail_C"/>
</dbReference>
<evidence type="ECO:0000313" key="2">
    <source>
        <dbReference type="EMBL" id="MBC5685551.1"/>
    </source>
</evidence>
<sequence length="282" mass="31746">MKTTTVRCVRSDNKEFTIGLSDWKITKLEGVDAPNISIFSDKNAVGDGAIVSGDRVDDRDIYVEAKSRFPMRNEELRSRAVRFFNPKYTYKIHVTYQGVTRWIEGKIEGFSIPAGNVYRNMTMKVKFYCADPYFRSEDNFGNDIASETKMFGFPFIQTAKIKTVASAYNFAKLVQISNDGDVGTYCTARVKFNGDATNPKIVKDDYFVRVIDSFVAGDILEIDFSNATIRKNGENIIQKIDRQSTFTSMNLDVGTSQIGFAADTGDANMSVTIYYNKLYLGV</sequence>
<evidence type="ECO:0000313" key="3">
    <source>
        <dbReference type="Proteomes" id="UP000643810"/>
    </source>
</evidence>
<dbReference type="Gene3D" id="2.60.120.860">
    <property type="match status" value="1"/>
</dbReference>
<gene>
    <name evidence="2" type="ORF">H8R94_02790</name>
</gene>
<protein>
    <submittedName>
        <fullName evidence="2">Phage tail family protein</fullName>
    </submittedName>
</protein>
<dbReference type="EMBL" id="JACOPG010000001">
    <property type="protein sequence ID" value="MBC5685551.1"/>
    <property type="molecule type" value="Genomic_DNA"/>
</dbReference>